<evidence type="ECO:0000313" key="2">
    <source>
        <dbReference type="Proteomes" id="UP000607653"/>
    </source>
</evidence>
<name>A0A822ZKG0_NELNU</name>
<evidence type="ECO:0000313" key="1">
    <source>
        <dbReference type="EMBL" id="DAD43849.1"/>
    </source>
</evidence>
<dbReference type="AlphaFoldDB" id="A0A822ZKG0"/>
<accession>A0A822ZKG0</accession>
<proteinExistence type="predicted"/>
<protein>
    <submittedName>
        <fullName evidence="1">Uncharacterized protein</fullName>
    </submittedName>
</protein>
<dbReference type="EMBL" id="DUZY01000006">
    <property type="protein sequence ID" value="DAD43849.1"/>
    <property type="molecule type" value="Genomic_DNA"/>
</dbReference>
<comment type="caution">
    <text evidence="1">The sequence shown here is derived from an EMBL/GenBank/DDBJ whole genome shotgun (WGS) entry which is preliminary data.</text>
</comment>
<keyword evidence="2" id="KW-1185">Reference proteome</keyword>
<organism evidence="1 2">
    <name type="scientific">Nelumbo nucifera</name>
    <name type="common">Sacred lotus</name>
    <dbReference type="NCBI Taxonomy" id="4432"/>
    <lineage>
        <taxon>Eukaryota</taxon>
        <taxon>Viridiplantae</taxon>
        <taxon>Streptophyta</taxon>
        <taxon>Embryophyta</taxon>
        <taxon>Tracheophyta</taxon>
        <taxon>Spermatophyta</taxon>
        <taxon>Magnoliopsida</taxon>
        <taxon>Proteales</taxon>
        <taxon>Nelumbonaceae</taxon>
        <taxon>Nelumbo</taxon>
    </lineage>
</organism>
<gene>
    <name evidence="1" type="ORF">HUJ06_002079</name>
</gene>
<reference evidence="1 2" key="1">
    <citation type="journal article" date="2020" name="Mol. Biol. Evol.">
        <title>Distinct Expression and Methylation Patterns for Genes with Different Fates following a Single Whole-Genome Duplication in Flowering Plants.</title>
        <authorList>
            <person name="Shi T."/>
            <person name="Rahmani R.S."/>
            <person name="Gugger P.F."/>
            <person name="Wang M."/>
            <person name="Li H."/>
            <person name="Zhang Y."/>
            <person name="Li Z."/>
            <person name="Wang Q."/>
            <person name="Van de Peer Y."/>
            <person name="Marchal K."/>
            <person name="Chen J."/>
        </authorList>
    </citation>
    <scope>NUCLEOTIDE SEQUENCE [LARGE SCALE GENOMIC DNA]</scope>
    <source>
        <tissue evidence="1">Leaf</tissue>
    </source>
</reference>
<sequence>MYCTTILEYLTTTNPYQNSSRGQKASTGKSLSISLLFIKLDWIKARASPAKIHKVSSKFEQIQAL</sequence>
<dbReference type="Proteomes" id="UP000607653">
    <property type="component" value="Unassembled WGS sequence"/>
</dbReference>